<keyword evidence="5 8" id="KW-0804">Transcription</keyword>
<feature type="domain" description="Transcription elongation factor GreA/GreB N-terminal" evidence="11">
    <location>
        <begin position="8"/>
        <end position="77"/>
    </location>
</feature>
<dbReference type="PANTHER" id="PTHR30437">
    <property type="entry name" value="TRANSCRIPTION ELONGATION FACTOR GREA"/>
    <property type="match status" value="1"/>
</dbReference>
<evidence type="ECO:0000259" key="11">
    <source>
        <dbReference type="Pfam" id="PF03449"/>
    </source>
</evidence>
<reference evidence="12 13" key="1">
    <citation type="journal article" date="2016" name="Nat. Commun.">
        <title>Thousands of microbial genomes shed light on interconnected biogeochemical processes in an aquifer system.</title>
        <authorList>
            <person name="Anantharaman K."/>
            <person name="Brown C.T."/>
            <person name="Hug L.A."/>
            <person name="Sharon I."/>
            <person name="Castelle C.J."/>
            <person name="Probst A.J."/>
            <person name="Thomas B.C."/>
            <person name="Singh A."/>
            <person name="Wilkins M.J."/>
            <person name="Karaoz U."/>
            <person name="Brodie E.L."/>
            <person name="Williams K.H."/>
            <person name="Hubbard S.S."/>
            <person name="Banfield J.F."/>
        </authorList>
    </citation>
    <scope>NUCLEOTIDE SEQUENCE [LARGE SCALE GENOMIC DNA]</scope>
</reference>
<dbReference type="PROSITE" id="PS00830">
    <property type="entry name" value="GREAB_2"/>
    <property type="match status" value="1"/>
</dbReference>
<dbReference type="HAMAP" id="MF_00105">
    <property type="entry name" value="GreA_GreB"/>
    <property type="match status" value="1"/>
</dbReference>
<evidence type="ECO:0000256" key="1">
    <source>
        <dbReference type="ARBA" id="ARBA00008213"/>
    </source>
</evidence>
<dbReference type="Gene3D" id="3.10.50.30">
    <property type="entry name" value="Transcription elongation factor, GreA/GreB, C-terminal domain"/>
    <property type="match status" value="1"/>
</dbReference>
<accession>A0A1G2Q1C6</accession>
<evidence type="ECO:0000256" key="8">
    <source>
        <dbReference type="HAMAP-Rule" id="MF_00105"/>
    </source>
</evidence>
<comment type="similarity">
    <text evidence="1 8 9">Belongs to the GreA/GreB family.</text>
</comment>
<dbReference type="GO" id="GO:0070063">
    <property type="term" value="F:RNA polymerase binding"/>
    <property type="evidence" value="ECO:0007669"/>
    <property type="project" value="InterPro"/>
</dbReference>
<dbReference type="InterPro" id="IPR006359">
    <property type="entry name" value="Tscrpt_elong_fac_GreA"/>
</dbReference>
<dbReference type="InterPro" id="IPR028624">
    <property type="entry name" value="Tscrpt_elong_fac_GreA/B"/>
</dbReference>
<keyword evidence="4 8" id="KW-0238">DNA-binding</keyword>
<dbReference type="InterPro" id="IPR001437">
    <property type="entry name" value="Tscrpt_elong_fac_GreA/B_C"/>
</dbReference>
<dbReference type="SUPFAM" id="SSF46557">
    <property type="entry name" value="GreA transcript cleavage protein, N-terminal domain"/>
    <property type="match status" value="1"/>
</dbReference>
<dbReference type="SUPFAM" id="SSF54534">
    <property type="entry name" value="FKBP-like"/>
    <property type="match status" value="1"/>
</dbReference>
<dbReference type="NCBIfam" id="TIGR01462">
    <property type="entry name" value="greA"/>
    <property type="match status" value="1"/>
</dbReference>
<dbReference type="InterPro" id="IPR036953">
    <property type="entry name" value="GreA/GreB_C_sf"/>
</dbReference>
<evidence type="ECO:0000256" key="7">
    <source>
        <dbReference type="ARBA" id="ARBA00030776"/>
    </source>
</evidence>
<dbReference type="FunFam" id="3.10.50.30:FF:000001">
    <property type="entry name" value="Transcription elongation factor GreA"/>
    <property type="match status" value="1"/>
</dbReference>
<keyword evidence="12" id="KW-0648">Protein biosynthesis</keyword>
<keyword evidence="3 8" id="KW-0805">Transcription regulation</keyword>
<evidence type="ECO:0000313" key="13">
    <source>
        <dbReference type="Proteomes" id="UP000178936"/>
    </source>
</evidence>
<dbReference type="EMBL" id="MHTB01000049">
    <property type="protein sequence ID" value="OHA54386.1"/>
    <property type="molecule type" value="Genomic_DNA"/>
</dbReference>
<dbReference type="InterPro" id="IPR023459">
    <property type="entry name" value="Tscrpt_elong_fac_GreA/B_fam"/>
</dbReference>
<protein>
    <recommendedName>
        <fullName evidence="2 8">Transcription elongation factor GreA</fullName>
    </recommendedName>
    <alternativeName>
        <fullName evidence="7 8">Transcript cleavage factor GreA</fullName>
    </alternativeName>
</protein>
<dbReference type="InterPro" id="IPR022691">
    <property type="entry name" value="Tscrpt_elong_fac_GreA/B_N"/>
</dbReference>
<evidence type="ECO:0000256" key="3">
    <source>
        <dbReference type="ARBA" id="ARBA00023015"/>
    </source>
</evidence>
<dbReference type="InterPro" id="IPR018151">
    <property type="entry name" value="TF_GreA/GreB_CS"/>
</dbReference>
<proteinExistence type="inferred from homology"/>
<dbReference type="InterPro" id="IPR036805">
    <property type="entry name" value="Tscrpt_elong_fac_GreA/B_N_sf"/>
</dbReference>
<dbReference type="GO" id="GO:0003677">
    <property type="term" value="F:DNA binding"/>
    <property type="evidence" value="ECO:0007669"/>
    <property type="project" value="UniProtKB-UniRule"/>
</dbReference>
<evidence type="ECO:0000256" key="5">
    <source>
        <dbReference type="ARBA" id="ARBA00023163"/>
    </source>
</evidence>
<organism evidence="12 13">
    <name type="scientific">Candidatus Veblenbacteria bacterium RIFOXYA2_FULL_43_9</name>
    <dbReference type="NCBI Taxonomy" id="1802425"/>
    <lineage>
        <taxon>Bacteria</taxon>
        <taxon>Candidatus Vebleniibacteriota</taxon>
    </lineage>
</organism>
<comment type="caution">
    <text evidence="12">The sequence shown here is derived from an EMBL/GenBank/DDBJ whole genome shotgun (WGS) entry which is preliminary data.</text>
</comment>
<dbReference type="Proteomes" id="UP000178936">
    <property type="component" value="Unassembled WGS sequence"/>
</dbReference>
<gene>
    <name evidence="8" type="primary">greA</name>
    <name evidence="12" type="ORF">A2226_03180</name>
</gene>
<dbReference type="Pfam" id="PF03449">
    <property type="entry name" value="GreA_GreB_N"/>
    <property type="match status" value="1"/>
</dbReference>
<name>A0A1G2Q1C6_9BACT</name>
<evidence type="ECO:0000256" key="9">
    <source>
        <dbReference type="RuleBase" id="RU000556"/>
    </source>
</evidence>
<dbReference type="Pfam" id="PF01272">
    <property type="entry name" value="GreA_GreB"/>
    <property type="match status" value="1"/>
</dbReference>
<evidence type="ECO:0000256" key="4">
    <source>
        <dbReference type="ARBA" id="ARBA00023125"/>
    </source>
</evidence>
<dbReference type="GO" id="GO:0003746">
    <property type="term" value="F:translation elongation factor activity"/>
    <property type="evidence" value="ECO:0007669"/>
    <property type="project" value="UniProtKB-KW"/>
</dbReference>
<feature type="domain" description="Transcription elongation factor GreA/GreB C-terminal" evidence="10">
    <location>
        <begin position="84"/>
        <end position="155"/>
    </location>
</feature>
<evidence type="ECO:0000256" key="2">
    <source>
        <dbReference type="ARBA" id="ARBA00013729"/>
    </source>
</evidence>
<evidence type="ECO:0000259" key="10">
    <source>
        <dbReference type="Pfam" id="PF01272"/>
    </source>
</evidence>
<keyword evidence="12" id="KW-0251">Elongation factor</keyword>
<dbReference type="NCBIfam" id="NF001263">
    <property type="entry name" value="PRK00226.1-4"/>
    <property type="match status" value="1"/>
</dbReference>
<comment type="function">
    <text evidence="6 8 9">Necessary for efficient RNA polymerase transcription elongation past template-encoded arresting sites. The arresting sites in DNA have the property of trapping a certain fraction of elongating RNA polymerases that pass through, resulting in locked ternary complexes. Cleavage of the nascent transcript by cleavage factors such as GreA or GreB allows the resumption of elongation from the new 3'terminus. GreA releases sequences of 2 to 3 nucleotides.</text>
</comment>
<dbReference type="Gene3D" id="1.10.287.180">
    <property type="entry name" value="Transcription elongation factor, GreA/GreB, N-terminal domain"/>
    <property type="match status" value="1"/>
</dbReference>
<dbReference type="GO" id="GO:0006354">
    <property type="term" value="P:DNA-templated transcription elongation"/>
    <property type="evidence" value="ECO:0007669"/>
    <property type="project" value="TreeGrafter"/>
</dbReference>
<dbReference type="PIRSF" id="PIRSF006092">
    <property type="entry name" value="GreA_GreB"/>
    <property type="match status" value="1"/>
</dbReference>
<dbReference type="GO" id="GO:0032784">
    <property type="term" value="P:regulation of DNA-templated transcription elongation"/>
    <property type="evidence" value="ECO:0007669"/>
    <property type="project" value="UniProtKB-UniRule"/>
</dbReference>
<evidence type="ECO:0000256" key="6">
    <source>
        <dbReference type="ARBA" id="ARBA00024916"/>
    </source>
</evidence>
<dbReference type="FunFam" id="1.10.287.180:FF:000001">
    <property type="entry name" value="Transcription elongation factor GreA"/>
    <property type="match status" value="1"/>
</dbReference>
<sequence length="155" mass="16775">MSLDGQQYLTREGLAKLKVELKQLKTVKRKEIALRIQEAKELGDLSENAEYAEAKSEQGFIEGRIIEIENTLKNAVVISEEKSSGLVKVGSSLKVKTNDNEMTLTIVGSNEANPGNGLISNESPLGQALLGHKVGDQVEVKVPAGVVKYKILSIS</sequence>
<evidence type="ECO:0000313" key="12">
    <source>
        <dbReference type="EMBL" id="OHA54386.1"/>
    </source>
</evidence>
<dbReference type="PANTHER" id="PTHR30437:SF4">
    <property type="entry name" value="TRANSCRIPTION ELONGATION FACTOR GREA"/>
    <property type="match status" value="1"/>
</dbReference>
<dbReference type="PROSITE" id="PS00829">
    <property type="entry name" value="GREAB_1"/>
    <property type="match status" value="1"/>
</dbReference>
<dbReference type="AlphaFoldDB" id="A0A1G2Q1C6"/>